<gene>
    <name evidence="1" type="ORF">METZ01_LOCUS213079</name>
</gene>
<organism evidence="1">
    <name type="scientific">marine metagenome</name>
    <dbReference type="NCBI Taxonomy" id="408172"/>
    <lineage>
        <taxon>unclassified sequences</taxon>
        <taxon>metagenomes</taxon>
        <taxon>ecological metagenomes</taxon>
    </lineage>
</organism>
<proteinExistence type="predicted"/>
<sequence length="38" mass="4246">MRTRAIGQLYPGVVECSNHLGRTNLTNISNVEVNVIYL</sequence>
<accession>A0A382FC14</accession>
<dbReference type="EMBL" id="UINC01049002">
    <property type="protein sequence ID" value="SVB60225.1"/>
    <property type="molecule type" value="Genomic_DNA"/>
</dbReference>
<protein>
    <submittedName>
        <fullName evidence="1">Uncharacterized protein</fullName>
    </submittedName>
</protein>
<reference evidence="1" key="1">
    <citation type="submission" date="2018-05" db="EMBL/GenBank/DDBJ databases">
        <authorList>
            <person name="Lanie J.A."/>
            <person name="Ng W.-L."/>
            <person name="Kazmierczak K.M."/>
            <person name="Andrzejewski T.M."/>
            <person name="Davidsen T.M."/>
            <person name="Wayne K.J."/>
            <person name="Tettelin H."/>
            <person name="Glass J.I."/>
            <person name="Rusch D."/>
            <person name="Podicherti R."/>
            <person name="Tsui H.-C.T."/>
            <person name="Winkler M.E."/>
        </authorList>
    </citation>
    <scope>NUCLEOTIDE SEQUENCE</scope>
</reference>
<evidence type="ECO:0000313" key="1">
    <source>
        <dbReference type="EMBL" id="SVB60225.1"/>
    </source>
</evidence>
<name>A0A382FC14_9ZZZZ</name>
<dbReference type="AlphaFoldDB" id="A0A382FC14"/>